<organism evidence="1 2">
    <name type="scientific">Acidovorax facilis</name>
    <dbReference type="NCBI Taxonomy" id="12917"/>
    <lineage>
        <taxon>Bacteria</taxon>
        <taxon>Pseudomonadati</taxon>
        <taxon>Pseudomonadota</taxon>
        <taxon>Betaproteobacteria</taxon>
        <taxon>Burkholderiales</taxon>
        <taxon>Comamonadaceae</taxon>
        <taxon>Acidovorax</taxon>
    </lineage>
</organism>
<evidence type="ECO:0000313" key="1">
    <source>
        <dbReference type="EMBL" id="MFC3934160.1"/>
    </source>
</evidence>
<dbReference type="EMBL" id="JBHSAJ010000013">
    <property type="protein sequence ID" value="MFC3934160.1"/>
    <property type="molecule type" value="Genomic_DNA"/>
</dbReference>
<reference evidence="2" key="1">
    <citation type="journal article" date="2019" name="Int. J. Syst. Evol. Microbiol.">
        <title>The Global Catalogue of Microorganisms (GCM) 10K type strain sequencing project: providing services to taxonomists for standard genome sequencing and annotation.</title>
        <authorList>
            <consortium name="The Broad Institute Genomics Platform"/>
            <consortium name="The Broad Institute Genome Sequencing Center for Infectious Disease"/>
            <person name="Wu L."/>
            <person name="Ma J."/>
        </authorList>
    </citation>
    <scope>NUCLEOTIDE SEQUENCE [LARGE SCALE GENOMIC DNA]</scope>
    <source>
        <strain evidence="2">CCUG 2113</strain>
    </source>
</reference>
<accession>A0ABV8D726</accession>
<proteinExistence type="predicted"/>
<dbReference type="RefSeq" id="WP_055394150.1">
    <property type="nucleotide sequence ID" value="NZ_JAMXAX010000141.1"/>
</dbReference>
<gene>
    <name evidence="1" type="ORF">ACFOW3_05935</name>
</gene>
<comment type="caution">
    <text evidence="1">The sequence shown here is derived from an EMBL/GenBank/DDBJ whole genome shotgun (WGS) entry which is preliminary data.</text>
</comment>
<dbReference type="Proteomes" id="UP001595693">
    <property type="component" value="Unassembled WGS sequence"/>
</dbReference>
<keyword evidence="2" id="KW-1185">Reference proteome</keyword>
<name>A0ABV8D726_9BURK</name>
<sequence>MTNKKCIDPAAARHFIANYQSLLEAIPITKPKANVVTQLAAARDALYANPALLQPALAHLQGQQGRFCADDVLQAVHTLRVDNWIYVNDTATHSHFLEPHETNAAYAIKTLNTPLKELLGSSGAVISCGLLVFQGQVICDGLVGFSAWLGPNYRTSFKEQLAACRAQGALYRDRLLPRMPPETVAP</sequence>
<protein>
    <submittedName>
        <fullName evidence="1">Uncharacterized protein</fullName>
    </submittedName>
</protein>
<evidence type="ECO:0000313" key="2">
    <source>
        <dbReference type="Proteomes" id="UP001595693"/>
    </source>
</evidence>